<dbReference type="EMBL" id="RQYT01000092">
    <property type="protein sequence ID" value="RRD46921.1"/>
    <property type="molecule type" value="Genomic_DNA"/>
</dbReference>
<evidence type="ECO:0000313" key="1">
    <source>
        <dbReference type="EMBL" id="RRD46921.1"/>
    </source>
</evidence>
<name>A0A3P1WKR8_9ACTN</name>
<reference evidence="1 2" key="1">
    <citation type="submission" date="2018-11" db="EMBL/GenBank/DDBJ databases">
        <title>Genomes From Bacteria Associated with the Canine Oral Cavity: a Test Case for Automated Genome-Based Taxonomic Assignment.</title>
        <authorList>
            <person name="Coil D.A."/>
            <person name="Jospin G."/>
            <person name="Darling A.E."/>
            <person name="Wallis C."/>
            <person name="Davis I.J."/>
            <person name="Harris S."/>
            <person name="Eisen J.A."/>
            <person name="Holcombe L.J."/>
            <person name="O'Flynn C."/>
        </authorList>
    </citation>
    <scope>NUCLEOTIDE SEQUENCE [LARGE SCALE GENOMIC DNA]</scope>
    <source>
        <strain evidence="1 2">OH2822_COT-296</strain>
    </source>
</reference>
<gene>
    <name evidence="1" type="ORF">EII35_15340</name>
</gene>
<dbReference type="RefSeq" id="WP_148098960.1">
    <property type="nucleotide sequence ID" value="NZ_RQYT01000092.1"/>
</dbReference>
<comment type="caution">
    <text evidence="1">The sequence shown here is derived from an EMBL/GenBank/DDBJ whole genome shotgun (WGS) entry which is preliminary data.</text>
</comment>
<feature type="non-terminal residue" evidence="1">
    <location>
        <position position="446"/>
    </location>
</feature>
<organism evidence="1 2">
    <name type="scientific">Arachnia propionica</name>
    <dbReference type="NCBI Taxonomy" id="1750"/>
    <lineage>
        <taxon>Bacteria</taxon>
        <taxon>Bacillati</taxon>
        <taxon>Actinomycetota</taxon>
        <taxon>Actinomycetes</taxon>
        <taxon>Propionibacteriales</taxon>
        <taxon>Propionibacteriaceae</taxon>
        <taxon>Arachnia</taxon>
    </lineage>
</organism>
<protein>
    <submittedName>
        <fullName evidence="1">Uncharacterized protein</fullName>
    </submittedName>
</protein>
<proteinExistence type="predicted"/>
<accession>A0A3P1WKR8</accession>
<evidence type="ECO:0000313" key="2">
    <source>
        <dbReference type="Proteomes" id="UP000280935"/>
    </source>
</evidence>
<dbReference type="Proteomes" id="UP000280935">
    <property type="component" value="Unassembled WGS sequence"/>
</dbReference>
<sequence>MNPKTFTQWTPSNDAVHWTKEHWAGSPLTREKVQLLHACLAGTAEEEFISRDWSLPAVVRPELYLAGACRPMASRELIEGAAAAFGVLHDSDLIHPSTTLFTIPTPADGPYPPELGQMVDTPTGPAVSIEELGEDEVIVFLSPGGGVPDQVAGSPTTEWFASHGANLEQIVAAFEILLTDGAPPWNPAAAEQLAEGTGWPLPAAQVLLSGMPGLLSVDHDWMPKRIRELVGLTVSEASTGRSFLLSLDLRLLAELVSAGVKDPLRAVREGLDVTAMTERWHHLRPNDVTFPEDVLKDTDSPGAGGVRTLVDEKVDLRWLPSWLWLAQRLRLESPLRPWLAGRLDDMLANSRAWTYQEDQTATTRNKVRSCLGLPEAKAAPRDVPVLVGPWSVTRMRDPHYLGDYDRISFDPDRVQDWDLELDRARAMPKGFSEAADIADLAAVAAG</sequence>
<dbReference type="OrthoDB" id="218750at2"/>
<dbReference type="AlphaFoldDB" id="A0A3P1WKR8"/>